<dbReference type="SUPFAM" id="SSF56601">
    <property type="entry name" value="beta-lactamase/transpeptidase-like"/>
    <property type="match status" value="1"/>
</dbReference>
<dbReference type="InterPro" id="IPR001466">
    <property type="entry name" value="Beta-lactam-related"/>
</dbReference>
<dbReference type="Pfam" id="PF11954">
    <property type="entry name" value="DUF3471"/>
    <property type="match status" value="1"/>
</dbReference>
<evidence type="ECO:0000313" key="4">
    <source>
        <dbReference type="Proteomes" id="UP001327027"/>
    </source>
</evidence>
<dbReference type="EMBL" id="JAYKLX010000007">
    <property type="protein sequence ID" value="MEB3346905.1"/>
    <property type="molecule type" value="Genomic_DNA"/>
</dbReference>
<dbReference type="PANTHER" id="PTHR46825">
    <property type="entry name" value="D-ALANYL-D-ALANINE-CARBOXYPEPTIDASE/ENDOPEPTIDASE AMPH"/>
    <property type="match status" value="1"/>
</dbReference>
<dbReference type="GO" id="GO:0016787">
    <property type="term" value="F:hydrolase activity"/>
    <property type="evidence" value="ECO:0007669"/>
    <property type="project" value="UniProtKB-KW"/>
</dbReference>
<dbReference type="InterPro" id="IPR012338">
    <property type="entry name" value="Beta-lactam/transpept-like"/>
</dbReference>
<evidence type="ECO:0000259" key="2">
    <source>
        <dbReference type="Pfam" id="PF11954"/>
    </source>
</evidence>
<feature type="domain" description="Beta-lactamase-related" evidence="1">
    <location>
        <begin position="45"/>
        <end position="342"/>
    </location>
</feature>
<organism evidence="3 4">
    <name type="scientific">Aquimarina gracilis</name>
    <dbReference type="NCBI Taxonomy" id="874422"/>
    <lineage>
        <taxon>Bacteria</taxon>
        <taxon>Pseudomonadati</taxon>
        <taxon>Bacteroidota</taxon>
        <taxon>Flavobacteriia</taxon>
        <taxon>Flavobacteriales</taxon>
        <taxon>Flavobacteriaceae</taxon>
        <taxon>Aquimarina</taxon>
    </lineage>
</organism>
<dbReference type="InterPro" id="IPR021860">
    <property type="entry name" value="Peptidase_S12_Pab87-rel_C"/>
</dbReference>
<dbReference type="PANTHER" id="PTHR46825:SF9">
    <property type="entry name" value="BETA-LACTAMASE-RELATED DOMAIN-CONTAINING PROTEIN"/>
    <property type="match status" value="1"/>
</dbReference>
<accession>A0ABU5ZYL2</accession>
<keyword evidence="4" id="KW-1185">Reference proteome</keyword>
<dbReference type="InterPro" id="IPR050491">
    <property type="entry name" value="AmpC-like"/>
</dbReference>
<gene>
    <name evidence="3" type="ORF">U6A24_15635</name>
</gene>
<evidence type="ECO:0000259" key="1">
    <source>
        <dbReference type="Pfam" id="PF00144"/>
    </source>
</evidence>
<dbReference type="Proteomes" id="UP001327027">
    <property type="component" value="Unassembled WGS sequence"/>
</dbReference>
<proteinExistence type="predicted"/>
<sequence length="549" mass="62052">MTKTKNQSIITIVLAILFVVSPLISFAQNLEEKFDTLLNEKYKPDGPGATVLISKKGEIIYHKAFGLANMELETPMKTDNVFEIGSITKQFTAVAILMLMEQGKLTIQDEITKFIPDYPTHGKKITIHHLLNHTSGIKSYTSMNLSEIAAKDMTPTELIDYFKNEPMDFDPGTEWRYNNSGYIILGYIIEKTSGQTYEDFIEEHIFKKLNMNDSRYGHKGEIIKNRASGYQTRDGYVNANYLSMTLPYAAGSLMSTVKDLHKWQNAINTNMLVKAETIQKAFQNTKLNNGKPTYYGYGWTVNEINGTPTIEHGGGIFGYTSYQLYIPDEDVHAAILTNCNCNSPTDITIRLAAIAIGKSYDNKEKITLPKEDLQQLVGVYEFEDSAVRIITLEENQLYSQREGSSKFKIFPKNKTTFFYDDSFSEIQFNKNNKKTEAVFINRINKSKGEKTDRPIPSEKKAIKVSEDVLKQYVGIYEISKGFDLKVTLENGKLISQATGQGPIEIHAETEAKFFVKEFAAAIEFIKENDKVTSLVLHQGGQKTPAKKKE</sequence>
<protein>
    <submittedName>
        <fullName evidence="3">Serine hydrolase</fullName>
    </submittedName>
</protein>
<dbReference type="Gene3D" id="3.40.710.10">
    <property type="entry name" value="DD-peptidase/beta-lactamase superfamily"/>
    <property type="match status" value="1"/>
</dbReference>
<comment type="caution">
    <text evidence="3">The sequence shown here is derived from an EMBL/GenBank/DDBJ whole genome shotgun (WGS) entry which is preliminary data.</text>
</comment>
<evidence type="ECO:0000313" key="3">
    <source>
        <dbReference type="EMBL" id="MEB3346905.1"/>
    </source>
</evidence>
<feature type="domain" description="Peptidase S12 Pab87-related C-terminal" evidence="2">
    <location>
        <begin position="459"/>
        <end position="537"/>
    </location>
</feature>
<reference evidence="3 4" key="1">
    <citation type="journal article" date="2013" name="Int. J. Syst. Evol. Microbiol.">
        <title>Aquimarina gracilis sp. nov., isolated from the gut microflora of a mussel, Mytilus coruscus, and emended description of Aquimarina spongiae.</title>
        <authorList>
            <person name="Park S.C."/>
            <person name="Choe H.N."/>
            <person name="Baik K.S."/>
            <person name="Seong C.N."/>
        </authorList>
    </citation>
    <scope>NUCLEOTIDE SEQUENCE [LARGE SCALE GENOMIC DNA]</scope>
    <source>
        <strain evidence="3 4">PSC32</strain>
    </source>
</reference>
<name>A0ABU5ZYL2_9FLAO</name>
<dbReference type="Pfam" id="PF00144">
    <property type="entry name" value="Beta-lactamase"/>
    <property type="match status" value="1"/>
</dbReference>
<keyword evidence="3" id="KW-0378">Hydrolase</keyword>
<dbReference type="RefSeq" id="WP_324180927.1">
    <property type="nucleotide sequence ID" value="NZ_BAABAW010000020.1"/>
</dbReference>